<dbReference type="FunFam" id="1.10.246.130:FF:000005">
    <property type="entry name" value="Gamma-glutamyltranspeptidase 1, putative"/>
    <property type="match status" value="1"/>
</dbReference>
<evidence type="ECO:0000256" key="9">
    <source>
        <dbReference type="ARBA" id="ARBA00023315"/>
    </source>
</evidence>
<dbReference type="AlphaFoldDB" id="A0A0H2S0W7"/>
<evidence type="ECO:0000256" key="11">
    <source>
        <dbReference type="PIRSR" id="PIRSR600101-1"/>
    </source>
</evidence>
<dbReference type="GO" id="GO:0000324">
    <property type="term" value="C:fungal-type vacuole"/>
    <property type="evidence" value="ECO:0007669"/>
    <property type="project" value="TreeGrafter"/>
</dbReference>
<dbReference type="OrthoDB" id="1081007at2759"/>
<keyword evidence="9 13" id="KW-0012">Acyltransferase</keyword>
<dbReference type="EC" id="3.4.19.13" evidence="13"/>
<feature type="binding site" evidence="12">
    <location>
        <position position="480"/>
    </location>
    <ligand>
        <name>L-glutamate</name>
        <dbReference type="ChEBI" id="CHEBI:29985"/>
    </ligand>
</feature>
<sequence length="628" mass="67348">MSGTKGILIGTPRDVKYSLSSPSQNEYLPLHRKRLPRRRRAVDGWKATTVLVAATLWVIAIVVSTVVFGVRIPTGAFPHPASKSDAHRNPAFLITAKHGAVASENKQCSDIGVDVLKDGGNAVDSAIAVTFCIGVVNLFSSGIGGGGFMTVRLPPSSPSDSSSVWTIDFRETAPAKANSTMFQKDPMSSLFGGLAVGVPGEVRGLEEAHRRWGTMPWKRLVQPSVELAAGWKVGVELARRIQFFAELMLKDPDWSSIFAPKGVLLQEGQLIRRTNLSRTLASIAEHGADAFYSGPIAEAIVNKTQATGGILTMEDLASYKVKVAPALEGSYRGKKVYTSHAPTSGPVLLHMLNLLERFDLTGEGRTGLNTHRMVEALKFGFAARTNISDPAFANDTSRIDAIATKHFGKLISANITDDTTHPADYYKPIFDVPLDHGTSHTSVLDKNGMAVALTSTVNLVFGSQVMDPISGVLLNDEMDDFSTPGIPNAFGLWPSPFNYPEAGKRPLSSTTPTILEHADGSFYLALGGSGGSRIFGAVFQVLLGIDAWGMDASAAVEFGRVHDQLYPALTDVDSTLPEEHIEALKARGHNITVEDFSRIAAVIQVVMKEGDTIYAASDSRKNGIAAGY</sequence>
<evidence type="ECO:0000256" key="12">
    <source>
        <dbReference type="PIRSR" id="PIRSR600101-2"/>
    </source>
</evidence>
<keyword evidence="14" id="KW-1133">Transmembrane helix</keyword>
<accession>A0A0H2S0W7</accession>
<evidence type="ECO:0000256" key="14">
    <source>
        <dbReference type="SAM" id="Phobius"/>
    </source>
</evidence>
<keyword evidence="8" id="KW-0325">Glycoprotein</keyword>
<evidence type="ECO:0000313" key="16">
    <source>
        <dbReference type="Proteomes" id="UP000053477"/>
    </source>
</evidence>
<comment type="catalytic activity">
    <reaction evidence="2 13">
        <text>glutathione + H2O = L-cysteinylglycine + L-glutamate</text>
        <dbReference type="Rhea" id="RHEA:28807"/>
        <dbReference type="ChEBI" id="CHEBI:15377"/>
        <dbReference type="ChEBI" id="CHEBI:29985"/>
        <dbReference type="ChEBI" id="CHEBI:57925"/>
        <dbReference type="ChEBI" id="CHEBI:61694"/>
        <dbReference type="EC" id="3.4.19.13"/>
    </reaction>
</comment>
<feature type="active site" description="Nucleophile" evidence="11">
    <location>
        <position position="438"/>
    </location>
</feature>
<evidence type="ECO:0000256" key="1">
    <source>
        <dbReference type="ARBA" id="ARBA00001049"/>
    </source>
</evidence>
<feature type="binding site" evidence="12">
    <location>
        <position position="170"/>
    </location>
    <ligand>
        <name>L-glutamate</name>
        <dbReference type="ChEBI" id="CHEBI:29985"/>
    </ligand>
</feature>
<evidence type="ECO:0000256" key="8">
    <source>
        <dbReference type="ARBA" id="ARBA00023180"/>
    </source>
</evidence>
<comment type="function">
    <text evidence="13">Cleaves the gamma-glutamyl peptide bond of glutathione and glutathione conjugates.</text>
</comment>
<dbReference type="FunCoup" id="A0A0H2S0W7">
    <property type="interactions" value="99"/>
</dbReference>
<dbReference type="GO" id="GO:0006508">
    <property type="term" value="P:proteolysis"/>
    <property type="evidence" value="ECO:0007669"/>
    <property type="project" value="UniProtKB-KW"/>
</dbReference>
<comment type="catalytic activity">
    <reaction evidence="1 13">
        <text>an S-substituted glutathione + H2O = an S-substituted L-cysteinylglycine + L-glutamate</text>
        <dbReference type="Rhea" id="RHEA:59468"/>
        <dbReference type="ChEBI" id="CHEBI:15377"/>
        <dbReference type="ChEBI" id="CHEBI:29985"/>
        <dbReference type="ChEBI" id="CHEBI:90779"/>
        <dbReference type="ChEBI" id="CHEBI:143103"/>
        <dbReference type="EC" id="3.4.19.13"/>
    </reaction>
</comment>
<dbReference type="InterPro" id="IPR043137">
    <property type="entry name" value="GGT_ssub_C"/>
</dbReference>
<comment type="catalytic activity">
    <reaction evidence="10 13">
        <text>an N-terminal (5-L-glutamyl)-[peptide] + an alpha-amino acid = 5-L-glutamyl amino acid + an N-terminal L-alpha-aminoacyl-[peptide]</text>
        <dbReference type="Rhea" id="RHEA:23904"/>
        <dbReference type="Rhea" id="RHEA-COMP:9780"/>
        <dbReference type="Rhea" id="RHEA-COMP:9795"/>
        <dbReference type="ChEBI" id="CHEBI:77644"/>
        <dbReference type="ChEBI" id="CHEBI:78597"/>
        <dbReference type="ChEBI" id="CHEBI:78599"/>
        <dbReference type="ChEBI" id="CHEBI:78608"/>
        <dbReference type="EC" id="2.3.2.2"/>
    </reaction>
</comment>
<reference evidence="15 16" key="1">
    <citation type="submission" date="2015-04" db="EMBL/GenBank/DDBJ databases">
        <title>Complete genome sequence of Schizopora paradoxa KUC8140, a cosmopolitan wood degrader in East Asia.</title>
        <authorList>
            <consortium name="DOE Joint Genome Institute"/>
            <person name="Min B."/>
            <person name="Park H."/>
            <person name="Jang Y."/>
            <person name="Kim J.-J."/>
            <person name="Kim K.H."/>
            <person name="Pangilinan J."/>
            <person name="Lipzen A."/>
            <person name="Riley R."/>
            <person name="Grigoriev I.V."/>
            <person name="Spatafora J.W."/>
            <person name="Choi I.-G."/>
        </authorList>
    </citation>
    <scope>NUCLEOTIDE SEQUENCE [LARGE SCALE GENOMIC DNA]</scope>
    <source>
        <strain evidence="15 16">KUC8140</strain>
    </source>
</reference>
<dbReference type="InterPro" id="IPR000101">
    <property type="entry name" value="GGT_peptidase"/>
</dbReference>
<feature type="binding site" evidence="12">
    <location>
        <begin position="508"/>
        <end position="509"/>
    </location>
    <ligand>
        <name>L-glutamate</name>
        <dbReference type="ChEBI" id="CHEBI:29985"/>
    </ligand>
</feature>
<dbReference type="InParanoid" id="A0A0H2S0W7"/>
<dbReference type="GO" id="GO:0103068">
    <property type="term" value="F:leukotriene C4 gamma-glutamyl transferase activity"/>
    <property type="evidence" value="ECO:0007669"/>
    <property type="project" value="UniProtKB-EC"/>
</dbReference>
<protein>
    <recommendedName>
        <fullName evidence="13">Glutathione hydrolase</fullName>
        <ecNumber evidence="13">2.3.2.2</ecNumber>
        <ecNumber evidence="13">3.4.19.13</ecNumber>
    </recommendedName>
    <alternativeName>
        <fullName evidence="13">Gamma-glutamyltransferase</fullName>
    </alternativeName>
    <alternativeName>
        <fullName evidence="13">Gamma-glutamyltranspeptidase</fullName>
    </alternativeName>
</protein>
<evidence type="ECO:0000256" key="4">
    <source>
        <dbReference type="ARBA" id="ARBA00009381"/>
    </source>
</evidence>
<dbReference type="InterPro" id="IPR043138">
    <property type="entry name" value="GGT_lsub"/>
</dbReference>
<dbReference type="FunFam" id="3.60.20.40:FF:000001">
    <property type="entry name" value="Gamma-glutamyltranspeptidase 1"/>
    <property type="match status" value="1"/>
</dbReference>
<gene>
    <name evidence="15" type="ORF">SCHPADRAFT_821370</name>
</gene>
<evidence type="ECO:0000313" key="15">
    <source>
        <dbReference type="EMBL" id="KLO17497.1"/>
    </source>
</evidence>
<evidence type="ECO:0000256" key="13">
    <source>
        <dbReference type="RuleBase" id="RU368068"/>
    </source>
</evidence>
<keyword evidence="14" id="KW-0812">Transmembrane</keyword>
<keyword evidence="6 13" id="KW-0808">Transferase</keyword>
<organism evidence="15 16">
    <name type="scientific">Schizopora paradoxa</name>
    <dbReference type="NCBI Taxonomy" id="27342"/>
    <lineage>
        <taxon>Eukaryota</taxon>
        <taxon>Fungi</taxon>
        <taxon>Dikarya</taxon>
        <taxon>Basidiomycota</taxon>
        <taxon>Agaricomycotina</taxon>
        <taxon>Agaricomycetes</taxon>
        <taxon>Hymenochaetales</taxon>
        <taxon>Schizoporaceae</taxon>
        <taxon>Schizopora</taxon>
    </lineage>
</organism>
<dbReference type="SUPFAM" id="SSF56235">
    <property type="entry name" value="N-terminal nucleophile aminohydrolases (Ntn hydrolases)"/>
    <property type="match status" value="1"/>
</dbReference>
<comment type="similarity">
    <text evidence="4">Belongs to the gamma-glutamyltransferase family.</text>
</comment>
<keyword evidence="7 13" id="KW-0378">Hydrolase</keyword>
<evidence type="ECO:0000256" key="2">
    <source>
        <dbReference type="ARBA" id="ARBA00001089"/>
    </source>
</evidence>
<dbReference type="Gene3D" id="1.10.246.130">
    <property type="match status" value="1"/>
</dbReference>
<dbReference type="InterPro" id="IPR029055">
    <property type="entry name" value="Ntn_hydrolases_N"/>
</dbReference>
<keyword evidence="14" id="KW-0472">Membrane</keyword>
<evidence type="ECO:0000256" key="3">
    <source>
        <dbReference type="ARBA" id="ARBA00005115"/>
    </source>
</evidence>
<dbReference type="Gene3D" id="3.60.20.40">
    <property type="match status" value="1"/>
</dbReference>
<evidence type="ECO:0000256" key="7">
    <source>
        <dbReference type="ARBA" id="ARBA00022801"/>
    </source>
</evidence>
<dbReference type="EMBL" id="KQ085904">
    <property type="protein sequence ID" value="KLO17497.1"/>
    <property type="molecule type" value="Genomic_DNA"/>
</dbReference>
<dbReference type="EC" id="2.3.2.2" evidence="13"/>
<dbReference type="GO" id="GO:0036374">
    <property type="term" value="F:glutathione hydrolase activity"/>
    <property type="evidence" value="ECO:0007669"/>
    <property type="project" value="UniProtKB-UniRule"/>
</dbReference>
<dbReference type="Pfam" id="PF01019">
    <property type="entry name" value="G_glu_transpept"/>
    <property type="match status" value="1"/>
</dbReference>
<dbReference type="GO" id="GO:0006751">
    <property type="term" value="P:glutathione catabolic process"/>
    <property type="evidence" value="ECO:0007669"/>
    <property type="project" value="UniProtKB-UniRule"/>
</dbReference>
<dbReference type="NCBIfam" id="TIGR00066">
    <property type="entry name" value="g_glut_trans"/>
    <property type="match status" value="1"/>
</dbReference>
<dbReference type="UniPathway" id="UPA00204"/>
<keyword evidence="16" id="KW-1185">Reference proteome</keyword>
<feature type="binding site" evidence="12">
    <location>
        <begin position="456"/>
        <end position="458"/>
    </location>
    <ligand>
        <name>L-glutamate</name>
        <dbReference type="ChEBI" id="CHEBI:29985"/>
    </ligand>
</feature>
<dbReference type="PRINTS" id="PR01210">
    <property type="entry name" value="GGTRANSPTASE"/>
</dbReference>
<proteinExistence type="inferred from homology"/>
<feature type="transmembrane region" description="Helical" evidence="14">
    <location>
        <begin position="47"/>
        <end position="70"/>
    </location>
</feature>
<name>A0A0H2S0W7_9AGAM</name>
<feature type="binding site" evidence="12">
    <location>
        <position position="531"/>
    </location>
    <ligand>
        <name>L-glutamate</name>
        <dbReference type="ChEBI" id="CHEBI:29985"/>
    </ligand>
</feature>
<evidence type="ECO:0000256" key="5">
    <source>
        <dbReference type="ARBA" id="ARBA00022670"/>
    </source>
</evidence>
<comment type="pathway">
    <text evidence="3 13">Sulfur metabolism; glutathione metabolism.</text>
</comment>
<dbReference type="PANTHER" id="PTHR11686">
    <property type="entry name" value="GAMMA GLUTAMYL TRANSPEPTIDASE"/>
    <property type="match status" value="1"/>
</dbReference>
<evidence type="ECO:0000256" key="10">
    <source>
        <dbReference type="ARBA" id="ARBA00047417"/>
    </source>
</evidence>
<dbReference type="Proteomes" id="UP000053477">
    <property type="component" value="Unassembled WGS sequence"/>
</dbReference>
<dbReference type="GO" id="GO:0005886">
    <property type="term" value="C:plasma membrane"/>
    <property type="evidence" value="ECO:0007669"/>
    <property type="project" value="TreeGrafter"/>
</dbReference>
<evidence type="ECO:0000256" key="6">
    <source>
        <dbReference type="ARBA" id="ARBA00022679"/>
    </source>
</evidence>
<dbReference type="PANTHER" id="PTHR11686:SF9">
    <property type="entry name" value="RE13973P"/>
    <property type="match status" value="1"/>
</dbReference>
<keyword evidence="5" id="KW-0645">Protease</keyword>
<dbReference type="STRING" id="27342.A0A0H2S0W7"/>